<accession>A0A0P7GW34</accession>
<dbReference type="EMBL" id="LGUC01000001">
    <property type="protein sequence ID" value="KPN29748.1"/>
    <property type="molecule type" value="Genomic_DNA"/>
</dbReference>
<dbReference type="InterPro" id="IPR022270">
    <property type="entry name" value="Blh_diox"/>
</dbReference>
<evidence type="ECO:0000313" key="3">
    <source>
        <dbReference type="Proteomes" id="UP000050535"/>
    </source>
</evidence>
<name>A0A0P7GW34_9EURY</name>
<dbReference type="AlphaFoldDB" id="A0A0P7GW34"/>
<sequence>MLLAAFGAVVPASVRTVPEYAALYLVFVAVVTLPHVVVVTAMDYAEGVWRGVGGADTAL</sequence>
<proteinExistence type="predicted"/>
<gene>
    <name evidence="2" type="ORF">SY89_00465</name>
</gene>
<comment type="caution">
    <text evidence="2">The sequence shown here is derived from an EMBL/GenBank/DDBJ whole genome shotgun (WGS) entry which is preliminary data.</text>
</comment>
<dbReference type="Proteomes" id="UP000050535">
    <property type="component" value="Unassembled WGS sequence"/>
</dbReference>
<protein>
    <submittedName>
        <fullName evidence="2">Uncharacterized protein</fullName>
    </submittedName>
</protein>
<keyword evidence="1" id="KW-1133">Transmembrane helix</keyword>
<keyword evidence="1" id="KW-0812">Transmembrane</keyword>
<keyword evidence="1" id="KW-0472">Membrane</keyword>
<feature type="transmembrane region" description="Helical" evidence="1">
    <location>
        <begin position="24"/>
        <end position="42"/>
    </location>
</feature>
<reference evidence="3" key="1">
    <citation type="submission" date="2013-11" db="EMBL/GenBank/DDBJ databases">
        <authorList>
            <person name="Hoang H.T."/>
            <person name="Killian M.L."/>
            <person name="Madson D.M."/>
            <person name="Arruda P.H.E."/>
            <person name="Sun D."/>
            <person name="Schwartz K.J."/>
            <person name="Yoon K."/>
        </authorList>
    </citation>
    <scope>NUCLEOTIDE SEQUENCE [LARGE SCALE GENOMIC DNA]</scope>
    <source>
        <strain evidence="3">CDK2</strain>
    </source>
</reference>
<dbReference type="RefSeq" id="WP_054582958.1">
    <property type="nucleotide sequence ID" value="NZ_LGUC01000001.1"/>
</dbReference>
<evidence type="ECO:0000313" key="2">
    <source>
        <dbReference type="EMBL" id="KPN29748.1"/>
    </source>
</evidence>
<keyword evidence="3" id="KW-1185">Reference proteome</keyword>
<dbReference type="GO" id="GO:0016702">
    <property type="term" value="F:oxidoreductase activity, acting on single donors with incorporation of molecular oxygen, incorporation of two atoms of oxygen"/>
    <property type="evidence" value="ECO:0007669"/>
    <property type="project" value="InterPro"/>
</dbReference>
<evidence type="ECO:0000256" key="1">
    <source>
        <dbReference type="SAM" id="Phobius"/>
    </source>
</evidence>
<organism evidence="2 3">
    <name type="scientific">Halolamina pelagica</name>
    <dbReference type="NCBI Taxonomy" id="699431"/>
    <lineage>
        <taxon>Archaea</taxon>
        <taxon>Methanobacteriati</taxon>
        <taxon>Methanobacteriota</taxon>
        <taxon>Stenosarchaea group</taxon>
        <taxon>Halobacteria</taxon>
        <taxon>Halobacteriales</taxon>
        <taxon>Haloferacaceae</taxon>
    </lineage>
</organism>
<dbReference type="Pfam" id="PF15461">
    <property type="entry name" value="BCD"/>
    <property type="match status" value="1"/>
</dbReference>